<proteinExistence type="predicted"/>
<evidence type="ECO:0000313" key="2">
    <source>
        <dbReference type="Proteomes" id="UP000319160"/>
    </source>
</evidence>
<protein>
    <submittedName>
        <fullName evidence="1">Uncharacterized protein</fullName>
    </submittedName>
</protein>
<dbReference type="Proteomes" id="UP000319160">
    <property type="component" value="Unassembled WGS sequence"/>
</dbReference>
<reference evidence="2" key="1">
    <citation type="submission" date="2019-06" db="EMBL/GenBank/DDBJ databases">
        <title>Draft genome sequence of the griseofulvin-producing fungus Xylaria cubensis strain G536.</title>
        <authorList>
            <person name="Mead M.E."/>
            <person name="Raja H.A."/>
            <person name="Steenwyk J.L."/>
            <person name="Knowles S.L."/>
            <person name="Oberlies N.H."/>
            <person name="Rokas A."/>
        </authorList>
    </citation>
    <scope>NUCLEOTIDE SEQUENCE [LARGE SCALE GENOMIC DNA]</scope>
    <source>
        <strain evidence="2">G536</strain>
    </source>
</reference>
<keyword evidence="2" id="KW-1185">Reference proteome</keyword>
<name>A0A553I428_9PEZI</name>
<dbReference type="EMBL" id="VFLP01000018">
    <property type="protein sequence ID" value="TRX94952.1"/>
    <property type="molecule type" value="Genomic_DNA"/>
</dbReference>
<dbReference type="AlphaFoldDB" id="A0A553I428"/>
<accession>A0A553I428</accession>
<evidence type="ECO:0000313" key="1">
    <source>
        <dbReference type="EMBL" id="TRX94952.1"/>
    </source>
</evidence>
<gene>
    <name evidence="1" type="ORF">FHL15_004037</name>
</gene>
<dbReference type="OrthoDB" id="10357994at2759"/>
<comment type="caution">
    <text evidence="1">The sequence shown here is derived from an EMBL/GenBank/DDBJ whole genome shotgun (WGS) entry which is preliminary data.</text>
</comment>
<organism evidence="1 2">
    <name type="scientific">Xylaria flabelliformis</name>
    <dbReference type="NCBI Taxonomy" id="2512241"/>
    <lineage>
        <taxon>Eukaryota</taxon>
        <taxon>Fungi</taxon>
        <taxon>Dikarya</taxon>
        <taxon>Ascomycota</taxon>
        <taxon>Pezizomycotina</taxon>
        <taxon>Sordariomycetes</taxon>
        <taxon>Xylariomycetidae</taxon>
        <taxon>Xylariales</taxon>
        <taxon>Xylariaceae</taxon>
        <taxon>Xylaria</taxon>
    </lineage>
</organism>
<sequence length="240" mass="26530">MNFLAWGCGDQVVPGKLKTCGTASMDGPLNVARVPRFYIRRTLFARAERVTSISTTQVVDIGSVGHDVYVNQQWIMVLGCGICAWYALRIGSRASVRARDDLSRSRSAMTDVRLNGSVLAPKVNSTPAPDEEATDCCASALQHRQGHGLDVWKDEVSMEHAWNVIRLEKARDTRSVTIAYFSTYLKRHSHPRATLGLDPAPSCGKVHQPTFTVLAYASRAKARPTQLINNFKRPPNPLPQ</sequence>